<proteinExistence type="predicted"/>
<protein>
    <recommendedName>
        <fullName evidence="1">Aminoglycoside phosphotransferase domain-containing protein</fullName>
    </recommendedName>
</protein>
<dbReference type="Pfam" id="PF01636">
    <property type="entry name" value="APH"/>
    <property type="match status" value="1"/>
</dbReference>
<dbReference type="Gene3D" id="3.30.200.20">
    <property type="entry name" value="Phosphorylase Kinase, domain 1"/>
    <property type="match status" value="1"/>
</dbReference>
<dbReference type="InterPro" id="IPR002575">
    <property type="entry name" value="Aminoglycoside_PTrfase"/>
</dbReference>
<reference evidence="3" key="1">
    <citation type="submission" date="2017-08" db="EMBL/GenBank/DDBJ databases">
        <title>A dynamic microbial community with high functional redundancy inhabits the cold, oxic subseafloor aquifer.</title>
        <authorList>
            <person name="Tully B.J."/>
            <person name="Wheat C.G."/>
            <person name="Glazer B.T."/>
            <person name="Huber J.A."/>
        </authorList>
    </citation>
    <scope>NUCLEOTIDE SEQUENCE [LARGE SCALE GENOMIC DNA]</scope>
</reference>
<comment type="caution">
    <text evidence="2">The sequence shown here is derived from an EMBL/GenBank/DDBJ whole genome shotgun (WGS) entry which is preliminary data.</text>
</comment>
<dbReference type="InterPro" id="IPR011009">
    <property type="entry name" value="Kinase-like_dom_sf"/>
</dbReference>
<gene>
    <name evidence="2" type="ORF">COB67_05580</name>
</gene>
<evidence type="ECO:0000313" key="3">
    <source>
        <dbReference type="Proteomes" id="UP000218113"/>
    </source>
</evidence>
<name>A0A2A4T547_9DELT</name>
<accession>A0A2A4T547</accession>
<dbReference type="SUPFAM" id="SSF56112">
    <property type="entry name" value="Protein kinase-like (PK-like)"/>
    <property type="match status" value="1"/>
</dbReference>
<dbReference type="Proteomes" id="UP000218113">
    <property type="component" value="Unassembled WGS sequence"/>
</dbReference>
<dbReference type="EMBL" id="NVSR01000026">
    <property type="protein sequence ID" value="PCI28760.1"/>
    <property type="molecule type" value="Genomic_DNA"/>
</dbReference>
<evidence type="ECO:0000313" key="2">
    <source>
        <dbReference type="EMBL" id="PCI28760.1"/>
    </source>
</evidence>
<feature type="domain" description="Aminoglycoside phosphotransferase" evidence="1">
    <location>
        <begin position="17"/>
        <end position="256"/>
    </location>
</feature>
<dbReference type="AlphaFoldDB" id="A0A2A4T547"/>
<sequence length="344" mass="40701">MIQDELRSLAQDYFNTDNLNIKLLQGDGSDRLIFRIFPEENKNESVIGVTHNDLRENQDFHQITEKMAELGLPVPDLYGESRTRQSYLQQDLGDWNLAELIDQWKEKGQAEKIVPAYKKVLALLPAIQQKLPTALAPFLSKKHMGKEAFQDDLRYCRQNFFQLLELDNFYTAELNQELQDKIVDHLVQLDGQYFVYRDFQSRNIMWRDDSPWLIDYQSALQGSLFYDLASLLYASRSGLNEEEREELLRYYFDLLEYPAPYADFLTHFYRFVLVRRLRSLGSYGYLSVKKGKRYFFKGIRPTLDELILLFSQKESLQEFTVLPKIIKELHAVWSDKEQQYSHLL</sequence>
<evidence type="ECO:0000259" key="1">
    <source>
        <dbReference type="Pfam" id="PF01636"/>
    </source>
</evidence>
<organism evidence="2 3">
    <name type="scientific">SAR324 cluster bacterium</name>
    <dbReference type="NCBI Taxonomy" id="2024889"/>
    <lineage>
        <taxon>Bacteria</taxon>
        <taxon>Deltaproteobacteria</taxon>
        <taxon>SAR324 cluster</taxon>
    </lineage>
</organism>
<dbReference type="Gene3D" id="3.90.1200.10">
    <property type="match status" value="1"/>
</dbReference>